<reference evidence="1 2" key="1">
    <citation type="submission" date="2020-08" db="EMBL/GenBank/DDBJ databases">
        <title>Novel species isolated from subtropical streams in China.</title>
        <authorList>
            <person name="Lu H."/>
        </authorList>
    </citation>
    <scope>NUCLEOTIDE SEQUENCE [LARGE SCALE GENOMIC DNA]</scope>
    <source>
        <strain evidence="1 2">FT31W</strain>
    </source>
</reference>
<protein>
    <submittedName>
        <fullName evidence="1">Uncharacterized protein</fullName>
    </submittedName>
</protein>
<comment type="caution">
    <text evidence="1">The sequence shown here is derived from an EMBL/GenBank/DDBJ whole genome shotgun (WGS) entry which is preliminary data.</text>
</comment>
<keyword evidence="2" id="KW-1185">Reference proteome</keyword>
<accession>A0ABR6YL82</accession>
<evidence type="ECO:0000313" key="1">
    <source>
        <dbReference type="EMBL" id="MBC3884574.1"/>
    </source>
</evidence>
<organism evidence="1 2">
    <name type="scientific">Undibacterium griseum</name>
    <dbReference type="NCBI Taxonomy" id="2762295"/>
    <lineage>
        <taxon>Bacteria</taxon>
        <taxon>Pseudomonadati</taxon>
        <taxon>Pseudomonadota</taxon>
        <taxon>Betaproteobacteria</taxon>
        <taxon>Burkholderiales</taxon>
        <taxon>Oxalobacteraceae</taxon>
        <taxon>Undibacterium</taxon>
    </lineage>
</organism>
<evidence type="ECO:0000313" key="2">
    <source>
        <dbReference type="Proteomes" id="UP000613113"/>
    </source>
</evidence>
<dbReference type="Proteomes" id="UP000613113">
    <property type="component" value="Unassembled WGS sequence"/>
</dbReference>
<proteinExistence type="predicted"/>
<dbReference type="RefSeq" id="WP_186862196.1">
    <property type="nucleotide sequence ID" value="NZ_JACOGC010000002.1"/>
</dbReference>
<dbReference type="EMBL" id="JACOGC010000002">
    <property type="protein sequence ID" value="MBC3884574.1"/>
    <property type="molecule type" value="Genomic_DNA"/>
</dbReference>
<sequence length="116" mass="13354">MPAGKRIVMFLAFRITRDAGSSEETPNYFFRMITLYADITELVQSTGRAVISPIMYLARLALIRGIWEWISSSEQKAIRHQMRQMFRANENALVQVVNERCGVTCRSDAIFVHQIL</sequence>
<gene>
    <name evidence="1" type="ORF">H8K27_05475</name>
</gene>
<name>A0ABR6YL82_9BURK</name>